<keyword evidence="4 6" id="KW-0267">Excision nuclease</keyword>
<organism evidence="11 12">
    <name type="scientific">Priestia iocasae</name>
    <dbReference type="NCBI Taxonomy" id="2291674"/>
    <lineage>
        <taxon>Bacteria</taxon>
        <taxon>Bacillati</taxon>
        <taxon>Bacillota</taxon>
        <taxon>Bacilli</taxon>
        <taxon>Bacillales</taxon>
        <taxon>Bacillaceae</taxon>
        <taxon>Priestia</taxon>
    </lineage>
</organism>
<evidence type="ECO:0000313" key="11">
    <source>
        <dbReference type="EMBL" id="MBM7701286.1"/>
    </source>
</evidence>
<dbReference type="NCBIfam" id="NF001824">
    <property type="entry name" value="PRK00558.1-5"/>
    <property type="match status" value="1"/>
</dbReference>
<feature type="coiled-coil region" evidence="7">
    <location>
        <begin position="199"/>
        <end position="238"/>
    </location>
</feature>
<evidence type="ECO:0000256" key="3">
    <source>
        <dbReference type="ARBA" id="ARBA00022769"/>
    </source>
</evidence>
<evidence type="ECO:0000256" key="5">
    <source>
        <dbReference type="ARBA" id="ARBA00023204"/>
    </source>
</evidence>
<dbReference type="PROSITE" id="PS50151">
    <property type="entry name" value="UVR"/>
    <property type="match status" value="1"/>
</dbReference>
<comment type="function">
    <text evidence="6">The UvrABC repair system catalyzes the recognition and processing of DNA lesions. UvrC both incises the 5' and 3' sides of the lesion. The N-terminal half is responsible for the 3' incision and the C-terminal half is responsible for the 5' incision.</text>
</comment>
<evidence type="ECO:0000313" key="12">
    <source>
        <dbReference type="Proteomes" id="UP000809829"/>
    </source>
</evidence>
<dbReference type="Pfam" id="PF01541">
    <property type="entry name" value="GIY-YIG"/>
    <property type="match status" value="1"/>
</dbReference>
<evidence type="ECO:0000256" key="2">
    <source>
        <dbReference type="ARBA" id="ARBA00022763"/>
    </source>
</evidence>
<dbReference type="InterPro" id="IPR036876">
    <property type="entry name" value="UVR_dom_sf"/>
</dbReference>
<dbReference type="InterPro" id="IPR000305">
    <property type="entry name" value="GIY-YIG_endonuc"/>
</dbReference>
<gene>
    <name evidence="6" type="primary">uvrC</name>
    <name evidence="11" type="ORF">JOC83_000112</name>
</gene>
<dbReference type="HAMAP" id="MF_00203">
    <property type="entry name" value="UvrC"/>
    <property type="match status" value="1"/>
</dbReference>
<dbReference type="NCBIfam" id="TIGR00194">
    <property type="entry name" value="uvrC"/>
    <property type="match status" value="1"/>
</dbReference>
<comment type="subcellular location">
    <subcellularLocation>
        <location evidence="6">Cytoplasm</location>
    </subcellularLocation>
</comment>
<dbReference type="InterPro" id="IPR050066">
    <property type="entry name" value="UvrABC_protein_C"/>
</dbReference>
<reference evidence="11 12" key="1">
    <citation type="submission" date="2021-01" db="EMBL/GenBank/DDBJ databases">
        <title>Genomic Encyclopedia of Type Strains, Phase IV (KMG-IV): sequencing the most valuable type-strain genomes for metagenomic binning, comparative biology and taxonomic classification.</title>
        <authorList>
            <person name="Goeker M."/>
        </authorList>
    </citation>
    <scope>NUCLEOTIDE SEQUENCE [LARGE SCALE GENOMIC DNA]</scope>
    <source>
        <strain evidence="11 12">DSM 104297</strain>
    </source>
</reference>
<keyword evidence="2 6" id="KW-0227">DNA damage</keyword>
<dbReference type="EMBL" id="JAFBFC010000001">
    <property type="protein sequence ID" value="MBM7701286.1"/>
    <property type="molecule type" value="Genomic_DNA"/>
</dbReference>
<dbReference type="InterPro" id="IPR038476">
    <property type="entry name" value="UvrC_RNase_H_dom_sf"/>
</dbReference>
<dbReference type="CDD" id="cd10434">
    <property type="entry name" value="GIY-YIG_UvrC_Cho"/>
    <property type="match status" value="1"/>
</dbReference>
<feature type="domain" description="UvrC family homology region profile" evidence="10">
    <location>
        <begin position="247"/>
        <end position="464"/>
    </location>
</feature>
<evidence type="ECO:0000259" key="10">
    <source>
        <dbReference type="PROSITE" id="PS50165"/>
    </source>
</evidence>
<evidence type="ECO:0000259" key="9">
    <source>
        <dbReference type="PROSITE" id="PS50164"/>
    </source>
</evidence>
<evidence type="ECO:0000256" key="4">
    <source>
        <dbReference type="ARBA" id="ARBA00022881"/>
    </source>
</evidence>
<protein>
    <recommendedName>
        <fullName evidence="6">UvrABC system protein C</fullName>
        <shortName evidence="6">Protein UvrC</shortName>
    </recommendedName>
    <alternativeName>
        <fullName evidence="6">Excinuclease ABC subunit C</fullName>
    </alternativeName>
</protein>
<dbReference type="SUPFAM" id="SSF47781">
    <property type="entry name" value="RuvA domain 2-like"/>
    <property type="match status" value="1"/>
</dbReference>
<dbReference type="InterPro" id="IPR010994">
    <property type="entry name" value="RuvA_2-like"/>
</dbReference>
<dbReference type="Gene3D" id="3.40.1440.10">
    <property type="entry name" value="GIY-YIG endonuclease"/>
    <property type="match status" value="1"/>
</dbReference>
<comment type="caution">
    <text evidence="11">The sequence shown here is derived from an EMBL/GenBank/DDBJ whole genome shotgun (WGS) entry which is preliminary data.</text>
</comment>
<keyword evidence="3 6" id="KW-0228">DNA excision</keyword>
<keyword evidence="1 6" id="KW-0963">Cytoplasm</keyword>
<dbReference type="PANTHER" id="PTHR30562:SF1">
    <property type="entry name" value="UVRABC SYSTEM PROTEIN C"/>
    <property type="match status" value="1"/>
</dbReference>
<dbReference type="Pfam" id="PF14520">
    <property type="entry name" value="HHH_5"/>
    <property type="match status" value="1"/>
</dbReference>
<dbReference type="Pfam" id="PF22920">
    <property type="entry name" value="UvrC_RNaseH"/>
    <property type="match status" value="1"/>
</dbReference>
<dbReference type="Pfam" id="PF08459">
    <property type="entry name" value="UvrC_RNaseH_dom"/>
    <property type="match status" value="1"/>
</dbReference>
<dbReference type="InterPro" id="IPR001162">
    <property type="entry name" value="UvrC_RNase_H_dom"/>
</dbReference>
<dbReference type="InterPro" id="IPR001943">
    <property type="entry name" value="UVR_dom"/>
</dbReference>
<dbReference type="SUPFAM" id="SSF82771">
    <property type="entry name" value="GIY-YIG endonuclease"/>
    <property type="match status" value="1"/>
</dbReference>
<dbReference type="Proteomes" id="UP000809829">
    <property type="component" value="Unassembled WGS sequence"/>
</dbReference>
<dbReference type="PROSITE" id="PS50164">
    <property type="entry name" value="GIY_YIG"/>
    <property type="match status" value="1"/>
</dbReference>
<dbReference type="RefSeq" id="WP_205182508.1">
    <property type="nucleotide sequence ID" value="NZ_JAFBFC010000001.1"/>
</dbReference>
<dbReference type="Gene3D" id="3.30.420.340">
    <property type="entry name" value="UvrC, RNAse H endonuclease domain"/>
    <property type="match status" value="1"/>
</dbReference>
<evidence type="ECO:0000256" key="7">
    <source>
        <dbReference type="SAM" id="Coils"/>
    </source>
</evidence>
<dbReference type="Gene3D" id="1.10.150.20">
    <property type="entry name" value="5' to 3' exonuclease, C-terminal subdomain"/>
    <property type="match status" value="1"/>
</dbReference>
<comment type="subunit">
    <text evidence="6">Interacts with UvrB in an incision complex.</text>
</comment>
<feature type="domain" description="GIY-YIG" evidence="9">
    <location>
        <begin position="14"/>
        <end position="91"/>
    </location>
</feature>
<dbReference type="SMART" id="SM00465">
    <property type="entry name" value="GIYc"/>
    <property type="match status" value="1"/>
</dbReference>
<dbReference type="InterPro" id="IPR004791">
    <property type="entry name" value="UvrC"/>
</dbReference>
<keyword evidence="5 6" id="KW-0234">DNA repair</keyword>
<comment type="similarity">
    <text evidence="6">Belongs to the UvrC family.</text>
</comment>
<dbReference type="PANTHER" id="PTHR30562">
    <property type="entry name" value="UVRC/OXIDOREDUCTASE"/>
    <property type="match status" value="1"/>
</dbReference>
<keyword evidence="12" id="KW-1185">Reference proteome</keyword>
<evidence type="ECO:0000259" key="8">
    <source>
        <dbReference type="PROSITE" id="PS50151"/>
    </source>
</evidence>
<dbReference type="Pfam" id="PF02151">
    <property type="entry name" value="UVR"/>
    <property type="match status" value="1"/>
</dbReference>
<dbReference type="SUPFAM" id="SSF46600">
    <property type="entry name" value="C-terminal UvrC-binding domain of UvrB"/>
    <property type="match status" value="1"/>
</dbReference>
<dbReference type="Gene3D" id="4.10.860.10">
    <property type="entry name" value="UVR domain"/>
    <property type="match status" value="1"/>
</dbReference>
<name>A0ABS2QPB6_9BACI</name>
<dbReference type="InterPro" id="IPR047296">
    <property type="entry name" value="GIY-YIG_UvrC_Cho"/>
</dbReference>
<dbReference type="PROSITE" id="PS50165">
    <property type="entry name" value="UVRC"/>
    <property type="match status" value="1"/>
</dbReference>
<feature type="domain" description="UVR" evidence="8">
    <location>
        <begin position="196"/>
        <end position="231"/>
    </location>
</feature>
<evidence type="ECO:0000256" key="1">
    <source>
        <dbReference type="ARBA" id="ARBA00022490"/>
    </source>
</evidence>
<dbReference type="InterPro" id="IPR035901">
    <property type="entry name" value="GIY-YIG_endonuc_sf"/>
</dbReference>
<accession>A0ABS2QPB6</accession>
<sequence>MKDHLKEKLSILPDQPGCYLMKDKYGTVIYVGKAKVLKNRVRSYFTGSHDGKTQRLVQDIVDFEYIVTSSNLEALILEMNLIKKHDPKYNVMLKDDKGYPFIKITAEKQPRLVITRKVKKDKGKYFGPYPNAQSANETKKLLDRIYPLRKCSTMPDRACLYYHIGQCLAPCVYEVKEEQNKQLIESITKFLNGGHGEVKNELHEKMMKASEELDFERAKEYRDQIAHIEATMEKQKVAFNDFVDRDVFGYSYDKGWMCVQVFFIRQGKLIEREVSMFPFYHEPEEDFLTFIGQFYAKNLKPKEVMVPHTIDASLAEQLLEVEVHHPKRGKKKELVELACKNAKIALHEKFYLIERDEERTIKAVEQLGQEIGIDAPYRIEAFDNSNIQGTDPVSAMIVFIDGKPEKKEYRKYKIKTVKGPDDYESMREVVRRRYTRVLKEGLPFPDLIIIDGGRGHLAAVQDVLENELGLLVPTAGLVKDDKHRTANLMIGDPPEIVQLERNSQEFYLLQRIQDEVHRFAITFHRQIRSKSAFQSVLDDIPGVGEKRKKAILKHFGSVKKLREATVEHIQEAGVPEAVAKLIYNKLQD</sequence>
<keyword evidence="6" id="KW-0742">SOS response</keyword>
<keyword evidence="7" id="KW-0175">Coiled coil</keyword>
<proteinExistence type="inferred from homology"/>
<evidence type="ECO:0000256" key="6">
    <source>
        <dbReference type="HAMAP-Rule" id="MF_00203"/>
    </source>
</evidence>